<feature type="domain" description="Enoyl reductase (ER)" evidence="4">
    <location>
        <begin position="204"/>
        <end position="515"/>
    </location>
</feature>
<dbReference type="SUPFAM" id="SSF55961">
    <property type="entry name" value="Bet v1-like"/>
    <property type="match status" value="1"/>
</dbReference>
<evidence type="ECO:0000256" key="1">
    <source>
        <dbReference type="ARBA" id="ARBA00022857"/>
    </source>
</evidence>
<evidence type="ECO:0000313" key="6">
    <source>
        <dbReference type="Proteomes" id="UP000598467"/>
    </source>
</evidence>
<dbReference type="Proteomes" id="UP000598467">
    <property type="component" value="Unassembled WGS sequence"/>
</dbReference>
<dbReference type="InterPro" id="IPR011032">
    <property type="entry name" value="GroES-like_sf"/>
</dbReference>
<dbReference type="PANTHER" id="PTHR48106">
    <property type="entry name" value="QUINONE OXIDOREDUCTASE PIG3-RELATED"/>
    <property type="match status" value="1"/>
</dbReference>
<dbReference type="InterPro" id="IPR036291">
    <property type="entry name" value="NAD(P)-bd_dom_sf"/>
</dbReference>
<evidence type="ECO:0000313" key="5">
    <source>
        <dbReference type="EMBL" id="MBD1548498.1"/>
    </source>
</evidence>
<dbReference type="GO" id="GO:0005829">
    <property type="term" value="C:cytosol"/>
    <property type="evidence" value="ECO:0007669"/>
    <property type="project" value="TreeGrafter"/>
</dbReference>
<reference evidence="5" key="1">
    <citation type="submission" date="2020-05" db="EMBL/GenBank/DDBJ databases">
        <title>Identification of trans-AT polyketide cluster in two marine bacteria, producers of a novel glutaramide-containing polyketide sesbanimide D and analogs.</title>
        <authorList>
            <person name="Kacar D."/>
            <person name="Rodriguez P."/>
            <person name="Canedo L."/>
            <person name="Gonzalez E."/>
            <person name="Galan B."/>
            <person name="De La Calle F."/>
            <person name="Garcia J.L."/>
        </authorList>
    </citation>
    <scope>NUCLEOTIDE SEQUENCE</scope>
    <source>
        <strain evidence="5">PHM038</strain>
    </source>
</reference>
<dbReference type="GO" id="GO:0035925">
    <property type="term" value="F:mRNA 3'-UTR AU-rich region binding"/>
    <property type="evidence" value="ECO:0007669"/>
    <property type="project" value="TreeGrafter"/>
</dbReference>
<dbReference type="SUPFAM" id="SSF51735">
    <property type="entry name" value="NAD(P)-binding Rossmann-fold domains"/>
    <property type="match status" value="1"/>
</dbReference>
<evidence type="ECO:0000256" key="2">
    <source>
        <dbReference type="ARBA" id="ARBA00023002"/>
    </source>
</evidence>
<dbReference type="InterPro" id="IPR013149">
    <property type="entry name" value="ADH-like_C"/>
</dbReference>
<dbReference type="Pfam" id="PF08240">
    <property type="entry name" value="ADH_N"/>
    <property type="match status" value="1"/>
</dbReference>
<feature type="compositionally biased region" description="Basic and acidic residues" evidence="3">
    <location>
        <begin position="166"/>
        <end position="178"/>
    </location>
</feature>
<sequence>MARVCESAIVDVPIEEVWRWLRDFNSHWDWHPAIAESEIENGLPADSVGAVRAFTLQDGGFLREQLLSLDDETHELSYCLIESPLPLYNYVATIRLKPVTDTGATFWQWESEFNPPADRARELKALVANDIYRAGMRALERRLREGPSGGGDGILRVARARESKPLYEPAPKEADAQRSEATTAPNVQATGSLQARAVVMDRYGGPEVLSLRDMDVPLPGPGEVRIRQAHIGVNFIDIYCRTGYFDLVSLPGVPGMEAAGVVESVGPGVSHLAVGDRVAYACPPTGAYASVRTMSADLVVRIPDWLDTAHAAAGLLKGVTAGFLLHDVHTVERGEWVVVHAAAGGVGTLITQWAAALGARVIGTVSDQEKARVAEANGASEVLIGRRTEFIERVRQLTGGRGADVIYDAIGRDSFDASVAALAIRGHLVSFGQASGDIGPREIGPMASKSITLSRPNYGHYIADRAMMTMQAERLFEALDRGFLTIPEPQVAPLENVAEVHLELEAGRTTGAIVLEA</sequence>
<dbReference type="RefSeq" id="WP_190293190.1">
    <property type="nucleotide sequence ID" value="NZ_JABFCZ010000023.1"/>
</dbReference>
<dbReference type="CDD" id="cd05286">
    <property type="entry name" value="QOR2"/>
    <property type="match status" value="1"/>
</dbReference>
<dbReference type="GO" id="GO:0070402">
    <property type="term" value="F:NADPH binding"/>
    <property type="evidence" value="ECO:0007669"/>
    <property type="project" value="TreeGrafter"/>
</dbReference>
<name>A0A926S6F2_9HYPH</name>
<dbReference type="GO" id="GO:0003960">
    <property type="term" value="F:quinone reductase (NADPH) activity"/>
    <property type="evidence" value="ECO:0007669"/>
    <property type="project" value="InterPro"/>
</dbReference>
<dbReference type="InterPro" id="IPR019587">
    <property type="entry name" value="Polyketide_cyclase/dehydratase"/>
</dbReference>
<dbReference type="PANTHER" id="PTHR48106:SF13">
    <property type="entry name" value="QUINONE OXIDOREDUCTASE-RELATED"/>
    <property type="match status" value="1"/>
</dbReference>
<dbReference type="InterPro" id="IPR013154">
    <property type="entry name" value="ADH-like_N"/>
</dbReference>
<dbReference type="SUPFAM" id="SSF50129">
    <property type="entry name" value="GroES-like"/>
    <property type="match status" value="1"/>
</dbReference>
<evidence type="ECO:0000259" key="4">
    <source>
        <dbReference type="SMART" id="SM00829"/>
    </source>
</evidence>
<evidence type="ECO:0000256" key="3">
    <source>
        <dbReference type="SAM" id="MobiDB-lite"/>
    </source>
</evidence>
<dbReference type="AlphaFoldDB" id="A0A926S6F2"/>
<dbReference type="Pfam" id="PF00107">
    <property type="entry name" value="ADH_zinc_N"/>
    <property type="match status" value="1"/>
</dbReference>
<keyword evidence="2" id="KW-0560">Oxidoreductase</keyword>
<dbReference type="Pfam" id="PF10604">
    <property type="entry name" value="Polyketide_cyc2"/>
    <property type="match status" value="1"/>
</dbReference>
<dbReference type="SMART" id="SM00829">
    <property type="entry name" value="PKS_ER"/>
    <property type="match status" value="1"/>
</dbReference>
<dbReference type="Gene3D" id="3.30.530.20">
    <property type="match status" value="1"/>
</dbReference>
<dbReference type="InterPro" id="IPR047618">
    <property type="entry name" value="QOR-like"/>
</dbReference>
<keyword evidence="1" id="KW-0521">NADP</keyword>
<feature type="region of interest" description="Disordered" evidence="3">
    <location>
        <begin position="166"/>
        <end position="188"/>
    </location>
</feature>
<dbReference type="InterPro" id="IPR020843">
    <property type="entry name" value="ER"/>
</dbReference>
<accession>A0A926S6F2</accession>
<dbReference type="EMBL" id="JABFCZ010000023">
    <property type="protein sequence ID" value="MBD1548498.1"/>
    <property type="molecule type" value="Genomic_DNA"/>
</dbReference>
<dbReference type="CDD" id="cd07821">
    <property type="entry name" value="PYR_PYL_RCAR_like"/>
    <property type="match status" value="1"/>
</dbReference>
<dbReference type="Gene3D" id="3.40.50.720">
    <property type="entry name" value="NAD(P)-binding Rossmann-like Domain"/>
    <property type="match status" value="1"/>
</dbReference>
<protein>
    <submittedName>
        <fullName evidence="5">Zinc-binding dehydrogenase</fullName>
    </submittedName>
</protein>
<dbReference type="Gene3D" id="3.90.180.10">
    <property type="entry name" value="Medium-chain alcohol dehydrogenases, catalytic domain"/>
    <property type="match status" value="1"/>
</dbReference>
<comment type="caution">
    <text evidence="5">The sequence shown here is derived from an EMBL/GenBank/DDBJ whole genome shotgun (WGS) entry which is preliminary data.</text>
</comment>
<proteinExistence type="predicted"/>
<gene>
    <name evidence="5" type="ORF">HK439_19725</name>
</gene>
<dbReference type="InterPro" id="IPR023393">
    <property type="entry name" value="START-like_dom_sf"/>
</dbReference>
<organism evidence="5 6">
    <name type="scientific">Roseibium aggregatum</name>
    <dbReference type="NCBI Taxonomy" id="187304"/>
    <lineage>
        <taxon>Bacteria</taxon>
        <taxon>Pseudomonadati</taxon>
        <taxon>Pseudomonadota</taxon>
        <taxon>Alphaproteobacteria</taxon>
        <taxon>Hyphomicrobiales</taxon>
        <taxon>Stappiaceae</taxon>
        <taxon>Roseibium</taxon>
    </lineage>
</organism>
<feature type="compositionally biased region" description="Polar residues" evidence="3">
    <location>
        <begin position="179"/>
        <end position="188"/>
    </location>
</feature>